<gene>
    <name evidence="13" type="ORF">SAMN05421736_11454</name>
</gene>
<feature type="domain" description="ABC transporter" evidence="11">
    <location>
        <begin position="384"/>
        <end position="618"/>
    </location>
</feature>
<evidence type="ECO:0000259" key="12">
    <source>
        <dbReference type="PROSITE" id="PS50929"/>
    </source>
</evidence>
<reference evidence="14" key="1">
    <citation type="submission" date="2016-10" db="EMBL/GenBank/DDBJ databases">
        <authorList>
            <person name="Varghese N."/>
            <person name="Submissions S."/>
        </authorList>
    </citation>
    <scope>NUCLEOTIDE SEQUENCE [LARGE SCALE GENOMIC DNA]</scope>
    <source>
        <strain evidence="14">SP</strain>
    </source>
</reference>
<keyword evidence="6 13" id="KW-0067">ATP-binding</keyword>
<keyword evidence="5" id="KW-0547">Nucleotide-binding</keyword>
<feature type="transmembrane region" description="Helical" evidence="10">
    <location>
        <begin position="182"/>
        <end position="203"/>
    </location>
</feature>
<dbReference type="GO" id="GO:0016887">
    <property type="term" value="F:ATP hydrolysis activity"/>
    <property type="evidence" value="ECO:0007669"/>
    <property type="project" value="InterPro"/>
</dbReference>
<evidence type="ECO:0000313" key="14">
    <source>
        <dbReference type="Proteomes" id="UP000198935"/>
    </source>
</evidence>
<dbReference type="STRING" id="1503961.SAMN05421736_11454"/>
<dbReference type="EMBL" id="FNPI01000014">
    <property type="protein sequence ID" value="SDZ48453.1"/>
    <property type="molecule type" value="Genomic_DNA"/>
</dbReference>
<dbReference type="CDD" id="cd03254">
    <property type="entry name" value="ABCC_Glucan_exporter_like"/>
    <property type="match status" value="1"/>
</dbReference>
<keyword evidence="3" id="KW-1003">Cell membrane</keyword>
<keyword evidence="4 10" id="KW-0812">Transmembrane</keyword>
<evidence type="ECO:0000256" key="6">
    <source>
        <dbReference type="ARBA" id="ARBA00022840"/>
    </source>
</evidence>
<keyword evidence="7 10" id="KW-1133">Transmembrane helix</keyword>
<dbReference type="InterPro" id="IPR027417">
    <property type="entry name" value="P-loop_NTPase"/>
</dbReference>
<feature type="compositionally biased region" description="Pro residues" evidence="9">
    <location>
        <begin position="22"/>
        <end position="34"/>
    </location>
</feature>
<dbReference type="Proteomes" id="UP000198935">
    <property type="component" value="Unassembled WGS sequence"/>
</dbReference>
<dbReference type="Gene3D" id="3.40.50.300">
    <property type="entry name" value="P-loop containing nucleotide triphosphate hydrolases"/>
    <property type="match status" value="1"/>
</dbReference>
<evidence type="ECO:0000256" key="10">
    <source>
        <dbReference type="SAM" id="Phobius"/>
    </source>
</evidence>
<organism evidence="13 14">
    <name type="scientific">Evansella caseinilytica</name>
    <dbReference type="NCBI Taxonomy" id="1503961"/>
    <lineage>
        <taxon>Bacteria</taxon>
        <taxon>Bacillati</taxon>
        <taxon>Bacillota</taxon>
        <taxon>Bacilli</taxon>
        <taxon>Bacillales</taxon>
        <taxon>Bacillaceae</taxon>
        <taxon>Evansella</taxon>
    </lineage>
</organism>
<dbReference type="AlphaFoldDB" id="A0A1H3TDS3"/>
<feature type="transmembrane region" description="Helical" evidence="10">
    <location>
        <begin position="59"/>
        <end position="83"/>
    </location>
</feature>
<evidence type="ECO:0000256" key="4">
    <source>
        <dbReference type="ARBA" id="ARBA00022692"/>
    </source>
</evidence>
<dbReference type="GO" id="GO:0005524">
    <property type="term" value="F:ATP binding"/>
    <property type="evidence" value="ECO:0007669"/>
    <property type="project" value="UniProtKB-KW"/>
</dbReference>
<dbReference type="InterPro" id="IPR017871">
    <property type="entry name" value="ABC_transporter-like_CS"/>
</dbReference>
<dbReference type="FunFam" id="1.20.1560.10:FF:000011">
    <property type="entry name" value="Multidrug ABC transporter ATP-binding protein"/>
    <property type="match status" value="1"/>
</dbReference>
<feature type="transmembrane region" description="Helical" evidence="10">
    <location>
        <begin position="294"/>
        <end position="315"/>
    </location>
</feature>
<dbReference type="Pfam" id="PF00005">
    <property type="entry name" value="ABC_tran"/>
    <property type="match status" value="1"/>
</dbReference>
<dbReference type="SUPFAM" id="SSF52540">
    <property type="entry name" value="P-loop containing nucleoside triphosphate hydrolases"/>
    <property type="match status" value="1"/>
</dbReference>
<feature type="transmembrane region" description="Helical" evidence="10">
    <location>
        <begin position="103"/>
        <end position="124"/>
    </location>
</feature>
<dbReference type="PROSITE" id="PS00211">
    <property type="entry name" value="ABC_TRANSPORTER_1"/>
    <property type="match status" value="1"/>
</dbReference>
<comment type="subcellular location">
    <subcellularLocation>
        <location evidence="1">Cell membrane</location>
        <topology evidence="1">Multi-pass membrane protein</topology>
    </subcellularLocation>
</comment>
<keyword evidence="8 10" id="KW-0472">Membrane</keyword>
<evidence type="ECO:0000256" key="7">
    <source>
        <dbReference type="ARBA" id="ARBA00022989"/>
    </source>
</evidence>
<dbReference type="SMART" id="SM00382">
    <property type="entry name" value="AAA"/>
    <property type="match status" value="1"/>
</dbReference>
<dbReference type="FunFam" id="3.40.50.300:FF:000287">
    <property type="entry name" value="Multidrug ABC transporter ATP-binding protein"/>
    <property type="match status" value="1"/>
</dbReference>
<feature type="domain" description="ABC transmembrane type-1" evidence="12">
    <location>
        <begin position="62"/>
        <end position="350"/>
    </location>
</feature>
<dbReference type="GO" id="GO:0005886">
    <property type="term" value="C:plasma membrane"/>
    <property type="evidence" value="ECO:0007669"/>
    <property type="project" value="UniProtKB-SubCell"/>
</dbReference>
<dbReference type="PANTHER" id="PTHR43394">
    <property type="entry name" value="ATP-DEPENDENT PERMEASE MDL1, MITOCHONDRIAL"/>
    <property type="match status" value="1"/>
</dbReference>
<dbReference type="OrthoDB" id="9770415at2"/>
<dbReference type="GO" id="GO:0015421">
    <property type="term" value="F:ABC-type oligopeptide transporter activity"/>
    <property type="evidence" value="ECO:0007669"/>
    <property type="project" value="TreeGrafter"/>
</dbReference>
<proteinExistence type="predicted"/>
<evidence type="ECO:0000256" key="9">
    <source>
        <dbReference type="SAM" id="MobiDB-lite"/>
    </source>
</evidence>
<keyword evidence="2" id="KW-0813">Transport</keyword>
<dbReference type="PROSITE" id="PS50893">
    <property type="entry name" value="ABC_TRANSPORTER_2"/>
    <property type="match status" value="1"/>
</dbReference>
<evidence type="ECO:0000256" key="3">
    <source>
        <dbReference type="ARBA" id="ARBA00022475"/>
    </source>
</evidence>
<name>A0A1H3TDS3_9BACI</name>
<evidence type="ECO:0000259" key="11">
    <source>
        <dbReference type="PROSITE" id="PS50893"/>
    </source>
</evidence>
<feature type="transmembrane region" description="Helical" evidence="10">
    <location>
        <begin position="209"/>
        <end position="226"/>
    </location>
</feature>
<dbReference type="SUPFAM" id="SSF90123">
    <property type="entry name" value="ABC transporter transmembrane region"/>
    <property type="match status" value="1"/>
</dbReference>
<dbReference type="Gene3D" id="1.20.1560.10">
    <property type="entry name" value="ABC transporter type 1, transmembrane domain"/>
    <property type="match status" value="1"/>
</dbReference>
<evidence type="ECO:0000313" key="13">
    <source>
        <dbReference type="EMBL" id="SDZ48453.1"/>
    </source>
</evidence>
<dbReference type="InterPro" id="IPR011527">
    <property type="entry name" value="ABC1_TM_dom"/>
</dbReference>
<protein>
    <submittedName>
        <fullName evidence="13">ATP-binding cassette, subfamily B</fullName>
    </submittedName>
</protein>
<dbReference type="InterPro" id="IPR003593">
    <property type="entry name" value="AAA+_ATPase"/>
</dbReference>
<dbReference type="PANTHER" id="PTHR43394:SF1">
    <property type="entry name" value="ATP-BINDING CASSETTE SUB-FAMILY B MEMBER 10, MITOCHONDRIAL"/>
    <property type="match status" value="1"/>
</dbReference>
<dbReference type="CDD" id="cd18547">
    <property type="entry name" value="ABC_6TM_Tm288_like"/>
    <property type="match status" value="1"/>
</dbReference>
<keyword evidence="14" id="KW-1185">Reference proteome</keyword>
<dbReference type="InterPro" id="IPR036640">
    <property type="entry name" value="ABC1_TM_sf"/>
</dbReference>
<dbReference type="PROSITE" id="PS50929">
    <property type="entry name" value="ABC_TM1F"/>
    <property type="match status" value="1"/>
</dbReference>
<dbReference type="Pfam" id="PF00664">
    <property type="entry name" value="ABC_membrane"/>
    <property type="match status" value="1"/>
</dbReference>
<dbReference type="InterPro" id="IPR039421">
    <property type="entry name" value="Type_1_exporter"/>
</dbReference>
<feature type="region of interest" description="Disordered" evidence="9">
    <location>
        <begin position="1"/>
        <end position="39"/>
    </location>
</feature>
<accession>A0A1H3TDS3</accession>
<evidence type="ECO:0000256" key="1">
    <source>
        <dbReference type="ARBA" id="ARBA00004651"/>
    </source>
</evidence>
<evidence type="ECO:0000256" key="2">
    <source>
        <dbReference type="ARBA" id="ARBA00022448"/>
    </source>
</evidence>
<dbReference type="InterPro" id="IPR003439">
    <property type="entry name" value="ABC_transporter-like_ATP-bd"/>
</dbReference>
<sequence>MTEQKENQHNTPSSKPRRSGPGPMPGPGPGPSPMMPGEKPKEFKKTLIRLTKYLKPRKIQLIFVLIAAVFATLFNVISPKVLGDATTSLFNSFTEGTAVDFRYIVQLVLILFGLYSLSSLFAFLQQYIMAGISQWTIAEMREEVNEKLTRLPLRYFDKQQHGDILSRAVNDIDNINNSLQQALTQVITSVITVIGILIMMLIINPLLTLVVVITIPLSLIVVRIVTSFSQSHFMKQQHELGQINGHVEEMFTGHQVVKAYGHEEKAVAQFDEINDRLYQAGWKAQFFSGLMMPLIMFVNNLGYVFVSIVGGIFVMNGTIRIGDVQAFIQYSRQISQPMAQIASIANMIQTAIASAERIFTLLDEAEETPEQPANIDLEQLRGEVTFENIHFGYEKDQPIIEEMDIEVAEGQTVAIVGPTGAGKTTLINLLMRFYELDKGSIKIDDVVLTDISREEARSMFAMVLQDTWLFNGTIRENIAYGREGATETEIVQAAKSAYADDFIRTLPDGYDTVLGEDASNISQGQRQLLTIARAILSNPKILILDEATSSVDTRTEMNIQKAMNQLMAGHTCFVIAHRLSTIRDADLILVMNHGRIIEQGTHEELLEKHGFYADLYYSQFSEAITAS</sequence>
<evidence type="ECO:0000256" key="8">
    <source>
        <dbReference type="ARBA" id="ARBA00023136"/>
    </source>
</evidence>
<evidence type="ECO:0000256" key="5">
    <source>
        <dbReference type="ARBA" id="ARBA00022741"/>
    </source>
</evidence>